<keyword evidence="9" id="KW-0807">Transducer</keyword>
<evidence type="ECO:0000256" key="7">
    <source>
        <dbReference type="ARBA" id="ARBA00023170"/>
    </source>
</evidence>
<name>A0A8B6DDU1_MYTGA</name>
<feature type="transmembrane region" description="Helical" evidence="10">
    <location>
        <begin position="244"/>
        <end position="268"/>
    </location>
</feature>
<feature type="transmembrane region" description="Helical" evidence="10">
    <location>
        <begin position="327"/>
        <end position="345"/>
    </location>
</feature>
<evidence type="ECO:0000256" key="3">
    <source>
        <dbReference type="ARBA" id="ARBA00022692"/>
    </source>
</evidence>
<dbReference type="Proteomes" id="UP000596742">
    <property type="component" value="Unassembled WGS sequence"/>
</dbReference>
<dbReference type="OrthoDB" id="6109213at2759"/>
<dbReference type="EMBL" id="UYJE01003244">
    <property type="protein sequence ID" value="VDI17626.1"/>
    <property type="molecule type" value="Genomic_DNA"/>
</dbReference>
<dbReference type="GO" id="GO:0004930">
    <property type="term" value="F:G protein-coupled receptor activity"/>
    <property type="evidence" value="ECO:0007669"/>
    <property type="project" value="UniProtKB-KW"/>
</dbReference>
<dbReference type="PANTHER" id="PTHR24246:SF27">
    <property type="entry name" value="ADENOSINE RECEPTOR, ISOFORM A"/>
    <property type="match status" value="1"/>
</dbReference>
<proteinExistence type="predicted"/>
<keyword evidence="6 10" id="KW-0472">Membrane</keyword>
<keyword evidence="13" id="KW-1185">Reference proteome</keyword>
<feature type="transmembrane region" description="Helical" evidence="10">
    <location>
        <begin position="86"/>
        <end position="113"/>
    </location>
</feature>
<feature type="transmembrane region" description="Helical" evidence="10">
    <location>
        <begin position="199"/>
        <end position="224"/>
    </location>
</feature>
<evidence type="ECO:0000259" key="11">
    <source>
        <dbReference type="PROSITE" id="PS50262"/>
    </source>
</evidence>
<evidence type="ECO:0000256" key="1">
    <source>
        <dbReference type="ARBA" id="ARBA00004651"/>
    </source>
</evidence>
<keyword evidence="7" id="KW-0675">Receptor</keyword>
<keyword evidence="5" id="KW-0297">G-protein coupled receptor</keyword>
<keyword evidence="2" id="KW-1003">Cell membrane</keyword>
<dbReference type="PANTHER" id="PTHR24246">
    <property type="entry name" value="OLFACTORY RECEPTOR AND ADENOSINE RECEPTOR"/>
    <property type="match status" value="1"/>
</dbReference>
<dbReference type="AlphaFoldDB" id="A0A8B6DDU1"/>
<reference evidence="12" key="1">
    <citation type="submission" date="2018-11" db="EMBL/GenBank/DDBJ databases">
        <authorList>
            <person name="Alioto T."/>
            <person name="Alioto T."/>
        </authorList>
    </citation>
    <scope>NUCLEOTIDE SEQUENCE</scope>
</reference>
<feature type="domain" description="G-protein coupled receptors family 1 profile" evidence="11">
    <location>
        <begin position="101"/>
        <end position="343"/>
    </location>
</feature>
<dbReference type="SUPFAM" id="SSF81321">
    <property type="entry name" value="Family A G protein-coupled receptor-like"/>
    <property type="match status" value="1"/>
</dbReference>
<feature type="transmembrane region" description="Helical" evidence="10">
    <location>
        <begin position="289"/>
        <end position="307"/>
    </location>
</feature>
<dbReference type="CDD" id="cd00637">
    <property type="entry name" value="7tm_classA_rhodopsin-like"/>
    <property type="match status" value="1"/>
</dbReference>
<organism evidence="12 13">
    <name type="scientific">Mytilus galloprovincialis</name>
    <name type="common">Mediterranean mussel</name>
    <dbReference type="NCBI Taxonomy" id="29158"/>
    <lineage>
        <taxon>Eukaryota</taxon>
        <taxon>Metazoa</taxon>
        <taxon>Spiralia</taxon>
        <taxon>Lophotrochozoa</taxon>
        <taxon>Mollusca</taxon>
        <taxon>Bivalvia</taxon>
        <taxon>Autobranchia</taxon>
        <taxon>Pteriomorphia</taxon>
        <taxon>Mytilida</taxon>
        <taxon>Mytiloidea</taxon>
        <taxon>Mytilidae</taxon>
        <taxon>Mytilinae</taxon>
        <taxon>Mytilus</taxon>
    </lineage>
</organism>
<feature type="transmembrane region" description="Helical" evidence="10">
    <location>
        <begin position="158"/>
        <end position="178"/>
    </location>
</feature>
<feature type="transmembrane region" description="Helical" evidence="10">
    <location>
        <begin position="125"/>
        <end position="143"/>
    </location>
</feature>
<evidence type="ECO:0000256" key="2">
    <source>
        <dbReference type="ARBA" id="ARBA00022475"/>
    </source>
</evidence>
<dbReference type="PROSITE" id="PS50262">
    <property type="entry name" value="G_PROTEIN_RECEP_F1_2"/>
    <property type="match status" value="1"/>
</dbReference>
<keyword evidence="4 10" id="KW-1133">Transmembrane helix</keyword>
<evidence type="ECO:0000256" key="6">
    <source>
        <dbReference type="ARBA" id="ARBA00023136"/>
    </source>
</evidence>
<comment type="caution">
    <text evidence="12">The sequence shown here is derived from an EMBL/GenBank/DDBJ whole genome shotgun (WGS) entry which is preliminary data.</text>
</comment>
<comment type="subcellular location">
    <subcellularLocation>
        <location evidence="1">Cell membrane</location>
        <topology evidence="1">Multi-pass membrane protein</topology>
    </subcellularLocation>
</comment>
<evidence type="ECO:0000256" key="9">
    <source>
        <dbReference type="ARBA" id="ARBA00023224"/>
    </source>
</evidence>
<evidence type="ECO:0000256" key="5">
    <source>
        <dbReference type="ARBA" id="ARBA00023040"/>
    </source>
</evidence>
<dbReference type="InterPro" id="IPR017452">
    <property type="entry name" value="GPCR_Rhodpsn_7TM"/>
</dbReference>
<keyword evidence="3 10" id="KW-0812">Transmembrane</keyword>
<gene>
    <name evidence="12" type="ORF">MGAL_10B090446</name>
</gene>
<protein>
    <recommendedName>
        <fullName evidence="11">G-protein coupled receptors family 1 profile domain-containing protein</fullName>
    </recommendedName>
</protein>
<dbReference type="GO" id="GO:0005886">
    <property type="term" value="C:plasma membrane"/>
    <property type="evidence" value="ECO:0007669"/>
    <property type="project" value="UniProtKB-SubCell"/>
</dbReference>
<evidence type="ECO:0000313" key="12">
    <source>
        <dbReference type="EMBL" id="VDI17626.1"/>
    </source>
</evidence>
<sequence>MKNVTRMIPLNDAANVSSTGANGISTVVNLISSVANTTYTAANGTSTVTSVTSIVANVTSTADYVTSNAANVTEIVTEMENMYPPYVIAFFYSFFTMIIVMNVPSVFILIVSLCRNIDLKNSQMLLSLSITDMFFGVCCVVGINSNLKSDGISYNECLWRYIIASVSYSVSNIHVFCISFERVCEICLKLNIFTENRKICSFLSVILSWTFSGVFGALVIILGPKDNGERECPLSRLASNEFPYVYLMAITLQVGTIINITILAIFLFRHVRQMQKFDLRKEGPDDIRLCITVTIISAVCTVLHLPWVIIRIYEPLVESQPQFVRNAAFIFAAFPSIINPIILIFRIRKFRQLLINSINAMCC</sequence>
<evidence type="ECO:0000256" key="10">
    <source>
        <dbReference type="SAM" id="Phobius"/>
    </source>
</evidence>
<evidence type="ECO:0000313" key="13">
    <source>
        <dbReference type="Proteomes" id="UP000596742"/>
    </source>
</evidence>
<accession>A0A8B6DDU1</accession>
<dbReference type="Gene3D" id="1.20.1070.10">
    <property type="entry name" value="Rhodopsin 7-helix transmembrane proteins"/>
    <property type="match status" value="1"/>
</dbReference>
<keyword evidence="8" id="KW-0325">Glycoprotein</keyword>
<evidence type="ECO:0000256" key="4">
    <source>
        <dbReference type="ARBA" id="ARBA00022989"/>
    </source>
</evidence>
<evidence type="ECO:0000256" key="8">
    <source>
        <dbReference type="ARBA" id="ARBA00023180"/>
    </source>
</evidence>